<dbReference type="RefSeq" id="WP_072659834.1">
    <property type="nucleotide sequence ID" value="NZ_BDFD01000011.1"/>
</dbReference>
<proteinExistence type="predicted"/>
<comment type="caution">
    <text evidence="2">The sequence shown here is derived from an EMBL/GenBank/DDBJ whole genome shotgun (WGS) entry which is preliminary data.</text>
</comment>
<evidence type="ECO:0000313" key="2">
    <source>
        <dbReference type="EMBL" id="GAV20522.1"/>
    </source>
</evidence>
<reference evidence="2 3" key="1">
    <citation type="journal article" date="2017" name="Arch. Microbiol.">
        <title>Mariprofundus micogutta sp. nov., a novel iron-oxidizing zetaproteobacterium isolated from a deep-sea hydrothermal field at the Bayonnaise knoll of the Izu-Ogasawara arc, and a description of Mariprofundales ord. nov. and Zetaproteobacteria classis nov.</title>
        <authorList>
            <person name="Makita H."/>
            <person name="Tanaka E."/>
            <person name="Mitsunobu S."/>
            <person name="Miyazaki M."/>
            <person name="Nunoura T."/>
            <person name="Uematsu K."/>
            <person name="Takaki Y."/>
            <person name="Nishi S."/>
            <person name="Shimamura S."/>
            <person name="Takai K."/>
        </authorList>
    </citation>
    <scope>NUCLEOTIDE SEQUENCE [LARGE SCALE GENOMIC DNA]</scope>
    <source>
        <strain evidence="2 3">ET2</strain>
    </source>
</reference>
<dbReference type="Pfam" id="PF12276">
    <property type="entry name" value="DUF3617"/>
    <property type="match status" value="1"/>
</dbReference>
<dbReference type="OrthoDB" id="9180646at2"/>
<keyword evidence="1" id="KW-0732">Signal</keyword>
<feature type="chain" id="PRO_5012928052" description="DUF3617 family protein" evidence="1">
    <location>
        <begin position="22"/>
        <end position="141"/>
    </location>
</feature>
<evidence type="ECO:0000313" key="3">
    <source>
        <dbReference type="Proteomes" id="UP000231632"/>
    </source>
</evidence>
<dbReference type="Proteomes" id="UP000231632">
    <property type="component" value="Unassembled WGS sequence"/>
</dbReference>
<name>A0A1L8CNM3_9PROT</name>
<dbReference type="PROSITE" id="PS51257">
    <property type="entry name" value="PROKAR_LIPOPROTEIN"/>
    <property type="match status" value="1"/>
</dbReference>
<feature type="signal peptide" evidence="1">
    <location>
        <begin position="1"/>
        <end position="21"/>
    </location>
</feature>
<organism evidence="2 3">
    <name type="scientific">Mariprofundus micogutta</name>
    <dbReference type="NCBI Taxonomy" id="1921010"/>
    <lineage>
        <taxon>Bacteria</taxon>
        <taxon>Pseudomonadati</taxon>
        <taxon>Pseudomonadota</taxon>
        <taxon>Candidatius Mariprofundia</taxon>
        <taxon>Mariprofundales</taxon>
        <taxon>Mariprofundaceae</taxon>
        <taxon>Mariprofundus</taxon>
    </lineage>
</organism>
<sequence>MQRHHITLLALLILCTGTSCSSDAPARILEEGEWEMTTQMEMSGMPAGMPAMPPMTHRQCLSNDMMVPAQTDKHQNCEKIEQLVSGNTVTWSMRCTANGMISEMSGTTTYSGDTMEGSMHMNSQGMTMESHITGKRLGPCK</sequence>
<dbReference type="InterPro" id="IPR022061">
    <property type="entry name" value="DUF3617"/>
</dbReference>
<dbReference type="AlphaFoldDB" id="A0A1L8CNM3"/>
<dbReference type="EMBL" id="BDFD01000011">
    <property type="protein sequence ID" value="GAV20522.1"/>
    <property type="molecule type" value="Genomic_DNA"/>
</dbReference>
<accession>A0A1L8CNM3</accession>
<evidence type="ECO:0000256" key="1">
    <source>
        <dbReference type="SAM" id="SignalP"/>
    </source>
</evidence>
<gene>
    <name evidence="2" type="ORF">MMIC_P1490</name>
</gene>
<evidence type="ECO:0008006" key="4">
    <source>
        <dbReference type="Google" id="ProtNLM"/>
    </source>
</evidence>
<protein>
    <recommendedName>
        <fullName evidence="4">DUF3617 family protein</fullName>
    </recommendedName>
</protein>
<keyword evidence="3" id="KW-1185">Reference proteome</keyword>